<evidence type="ECO:0000256" key="1">
    <source>
        <dbReference type="SAM" id="Phobius"/>
    </source>
</evidence>
<keyword evidence="3" id="KW-1185">Reference proteome</keyword>
<feature type="transmembrane region" description="Helical" evidence="1">
    <location>
        <begin position="78"/>
        <end position="96"/>
    </location>
</feature>
<keyword evidence="1" id="KW-0472">Membrane</keyword>
<keyword evidence="1" id="KW-1133">Transmembrane helix</keyword>
<reference evidence="3" key="1">
    <citation type="submission" date="2016-10" db="EMBL/GenBank/DDBJ databases">
        <authorList>
            <person name="Varghese N."/>
            <person name="Submissions S."/>
        </authorList>
    </citation>
    <scope>NUCLEOTIDE SEQUENCE [LARGE SCALE GENOMIC DNA]</scope>
    <source>
        <strain evidence="3">DSM 26893</strain>
    </source>
</reference>
<protein>
    <submittedName>
        <fullName evidence="2">Uncharacterized protein</fullName>
    </submittedName>
</protein>
<feature type="transmembrane region" description="Helical" evidence="1">
    <location>
        <begin position="108"/>
        <end position="127"/>
    </location>
</feature>
<evidence type="ECO:0000313" key="3">
    <source>
        <dbReference type="Proteomes" id="UP000199372"/>
    </source>
</evidence>
<dbReference type="AlphaFoldDB" id="A0A1H8LTH4"/>
<dbReference type="RefSeq" id="WP_091846695.1">
    <property type="nucleotide sequence ID" value="NZ_FOCM01000011.1"/>
</dbReference>
<proteinExistence type="predicted"/>
<evidence type="ECO:0000313" key="2">
    <source>
        <dbReference type="EMBL" id="SEO08350.1"/>
    </source>
</evidence>
<dbReference type="OrthoDB" id="7219977at2"/>
<gene>
    <name evidence="2" type="ORF">SAMN04488011_11184</name>
</gene>
<dbReference type="Proteomes" id="UP000199372">
    <property type="component" value="Unassembled WGS sequence"/>
</dbReference>
<accession>A0A1H8LTH4</accession>
<name>A0A1H8LTH4_9RHOB</name>
<keyword evidence="1" id="KW-0812">Transmembrane</keyword>
<sequence length="150" mass="15402">MFIGSLVSLLGLGILLWLLFTLAIHALPFFVGLTVGMYANESGAGLAEALGAGFFAGIGALVLGQLLIAILRNPWLQAGVALVYALPAALSGYYAVHGLSGIGFDAEFFRVVLGGLGGLIIGGTAWVRMGNLFGTGPDPIDGEEATILPR</sequence>
<organism evidence="2 3">
    <name type="scientific">Palleronia pelagia</name>
    <dbReference type="NCBI Taxonomy" id="387096"/>
    <lineage>
        <taxon>Bacteria</taxon>
        <taxon>Pseudomonadati</taxon>
        <taxon>Pseudomonadota</taxon>
        <taxon>Alphaproteobacteria</taxon>
        <taxon>Rhodobacterales</taxon>
        <taxon>Roseobacteraceae</taxon>
        <taxon>Palleronia</taxon>
    </lineage>
</organism>
<dbReference type="EMBL" id="FOCM01000011">
    <property type="protein sequence ID" value="SEO08350.1"/>
    <property type="molecule type" value="Genomic_DNA"/>
</dbReference>
<feature type="transmembrane region" description="Helical" evidence="1">
    <location>
        <begin position="50"/>
        <end position="71"/>
    </location>
</feature>